<dbReference type="InterPro" id="IPR054520">
    <property type="entry name" value="M_Eco57I_C"/>
</dbReference>
<dbReference type="InterPro" id="IPR029063">
    <property type="entry name" value="SAM-dependent_MTases_sf"/>
</dbReference>
<gene>
    <name evidence="9" type="ORF">KA717_20060</name>
</gene>
<dbReference type="GO" id="GO:0009007">
    <property type="term" value="F:site-specific DNA-methyltransferase (adenine-specific) activity"/>
    <property type="evidence" value="ECO:0007669"/>
    <property type="project" value="UniProtKB-EC"/>
</dbReference>
<dbReference type="AlphaFoldDB" id="A0A977KRT3"/>
<dbReference type="Proteomes" id="UP001065613">
    <property type="component" value="Chromosome"/>
</dbReference>
<feature type="domain" description="Type II methyltransferase M.Eco57I C-terminal" evidence="8">
    <location>
        <begin position="245"/>
        <end position="312"/>
    </location>
</feature>
<feature type="domain" description="Type II methyltransferase M.TaqI-like" evidence="7">
    <location>
        <begin position="42"/>
        <end position="169"/>
    </location>
</feature>
<dbReference type="GO" id="GO:0003676">
    <property type="term" value="F:nucleic acid binding"/>
    <property type="evidence" value="ECO:0007669"/>
    <property type="project" value="InterPro"/>
</dbReference>
<keyword evidence="5" id="KW-0949">S-adenosyl-L-methionine</keyword>
<dbReference type="Pfam" id="PF22837">
    <property type="entry name" value="M_Eco57I_C"/>
    <property type="match status" value="1"/>
</dbReference>
<protein>
    <recommendedName>
        <fullName evidence="2">site-specific DNA-methyltransferase (adenine-specific)</fullName>
        <ecNumber evidence="2">2.1.1.72</ecNumber>
    </recommendedName>
</protein>
<evidence type="ECO:0000256" key="1">
    <source>
        <dbReference type="ARBA" id="ARBA00006594"/>
    </source>
</evidence>
<dbReference type="EC" id="2.1.1.72" evidence="2"/>
<evidence type="ECO:0000313" key="9">
    <source>
        <dbReference type="EMBL" id="UXE58382.1"/>
    </source>
</evidence>
<evidence type="ECO:0000256" key="4">
    <source>
        <dbReference type="ARBA" id="ARBA00022679"/>
    </source>
</evidence>
<organism evidence="9">
    <name type="scientific">Woronichinia naegeliana WA131</name>
    <dbReference type="NCBI Taxonomy" id="2824559"/>
    <lineage>
        <taxon>Bacteria</taxon>
        <taxon>Bacillati</taxon>
        <taxon>Cyanobacteriota</taxon>
        <taxon>Cyanophyceae</taxon>
        <taxon>Synechococcales</taxon>
        <taxon>Coelosphaeriaceae</taxon>
        <taxon>Woronichinia</taxon>
    </lineage>
</organism>
<keyword evidence="4" id="KW-0808">Transferase</keyword>
<dbReference type="PROSITE" id="PS00092">
    <property type="entry name" value="N6_MTASE"/>
    <property type="match status" value="1"/>
</dbReference>
<name>A0A977KRT3_9CYAN</name>
<dbReference type="Gene3D" id="3.40.50.150">
    <property type="entry name" value="Vaccinia Virus protein VP39"/>
    <property type="match status" value="1"/>
</dbReference>
<dbReference type="InterPro" id="IPR050953">
    <property type="entry name" value="N4_N6_ade-DNA_methylase"/>
</dbReference>
<comment type="catalytic activity">
    <reaction evidence="6">
        <text>a 2'-deoxyadenosine in DNA + S-adenosyl-L-methionine = an N(6)-methyl-2'-deoxyadenosine in DNA + S-adenosyl-L-homocysteine + H(+)</text>
        <dbReference type="Rhea" id="RHEA:15197"/>
        <dbReference type="Rhea" id="RHEA-COMP:12418"/>
        <dbReference type="Rhea" id="RHEA-COMP:12419"/>
        <dbReference type="ChEBI" id="CHEBI:15378"/>
        <dbReference type="ChEBI" id="CHEBI:57856"/>
        <dbReference type="ChEBI" id="CHEBI:59789"/>
        <dbReference type="ChEBI" id="CHEBI:90615"/>
        <dbReference type="ChEBI" id="CHEBI:90616"/>
        <dbReference type="EC" id="2.1.1.72"/>
    </reaction>
</comment>
<dbReference type="GO" id="GO:0006304">
    <property type="term" value="P:DNA modification"/>
    <property type="evidence" value="ECO:0007669"/>
    <property type="project" value="InterPro"/>
</dbReference>
<evidence type="ECO:0000256" key="3">
    <source>
        <dbReference type="ARBA" id="ARBA00022603"/>
    </source>
</evidence>
<dbReference type="Pfam" id="PF07669">
    <property type="entry name" value="Eco57I"/>
    <property type="match status" value="1"/>
</dbReference>
<reference evidence="9" key="1">
    <citation type="submission" date="2021-04" db="EMBL/GenBank/DDBJ databases">
        <title>Genome sequence of Woronichinia naegeliana from Washington state freshwater lake bloom.</title>
        <authorList>
            <person name="Dreher T.W."/>
        </authorList>
    </citation>
    <scope>NUCLEOTIDE SEQUENCE</scope>
    <source>
        <strain evidence="9">WA131</strain>
    </source>
</reference>
<evidence type="ECO:0000256" key="5">
    <source>
        <dbReference type="ARBA" id="ARBA00022691"/>
    </source>
</evidence>
<proteinExistence type="inferred from homology"/>
<dbReference type="InterPro" id="IPR011639">
    <property type="entry name" value="MethylTrfase_TaqI-like_dom"/>
</dbReference>
<evidence type="ECO:0000259" key="8">
    <source>
        <dbReference type="Pfam" id="PF22837"/>
    </source>
</evidence>
<dbReference type="KEGG" id="wna:KA717_20060"/>
<accession>A0A977KRT3</accession>
<dbReference type="PRINTS" id="PR00507">
    <property type="entry name" value="N12N6MTFRASE"/>
</dbReference>
<evidence type="ECO:0000259" key="7">
    <source>
        <dbReference type="Pfam" id="PF07669"/>
    </source>
</evidence>
<dbReference type="GO" id="GO:0032259">
    <property type="term" value="P:methylation"/>
    <property type="evidence" value="ECO:0007669"/>
    <property type="project" value="UniProtKB-KW"/>
</dbReference>
<dbReference type="InterPro" id="IPR002052">
    <property type="entry name" value="DNA_methylase_N6_adenine_CS"/>
</dbReference>
<comment type="similarity">
    <text evidence="1">Belongs to the N(4)/N(6)-methyltransferase family.</text>
</comment>
<dbReference type="PANTHER" id="PTHR33841">
    <property type="entry name" value="DNA METHYLTRANSFERASE YEEA-RELATED"/>
    <property type="match status" value="1"/>
</dbReference>
<keyword evidence="3 9" id="KW-0489">Methyltransferase</keyword>
<dbReference type="EMBL" id="CP073041">
    <property type="protein sequence ID" value="UXE58382.1"/>
    <property type="molecule type" value="Genomic_DNA"/>
</dbReference>
<sequence length="319" mass="37266">MVVRKPKSKHCFGTSFWAWRFFQSLTKQKSELSIKGFDIDETIFAEAKEIFHDIPKVDIHLEDYMFNDWNNKYDGIICNPPYFKFHDYDNKTILNEIENHLKIKLNGFTNIYALFLLKSIYQLNTNGRLAYIIPSEFLNSDYGKLVKSALIKNKILRHIIVFDFEENVFDDALTTACILFCSNDKNYQKVKFSTIKKIDELENIQAYIANYYVKSDDNSTYTYNELDPEIKWRKYYQAQNGIKYKNLIPFSSVAKVVRGIATGANEYFIFSKSKASQYGIDEKYLLPCICKAIDVKDNFFTKDKFNSLVNADGSIPNLQ</sequence>
<evidence type="ECO:0000256" key="6">
    <source>
        <dbReference type="ARBA" id="ARBA00047942"/>
    </source>
</evidence>
<evidence type="ECO:0000256" key="2">
    <source>
        <dbReference type="ARBA" id="ARBA00011900"/>
    </source>
</evidence>
<dbReference type="PANTHER" id="PTHR33841:SF5">
    <property type="entry name" value="DNA METHYLASE (MODIFICATION METHYLASE) (METHYLTRANSFERASE)-RELATED"/>
    <property type="match status" value="1"/>
</dbReference>
<dbReference type="SUPFAM" id="SSF53335">
    <property type="entry name" value="S-adenosyl-L-methionine-dependent methyltransferases"/>
    <property type="match status" value="1"/>
</dbReference>